<keyword evidence="2" id="KW-1185">Reference proteome</keyword>
<comment type="caution">
    <text evidence="1">The sequence shown here is derived from an EMBL/GenBank/DDBJ whole genome shotgun (WGS) entry which is preliminary data.</text>
</comment>
<accession>A0A919F5J4</accession>
<dbReference type="Gene3D" id="3.10.180.10">
    <property type="entry name" value="2,3-Dihydroxybiphenyl 1,2-Dioxygenase, domain 1"/>
    <property type="match status" value="1"/>
</dbReference>
<reference evidence="1" key="2">
    <citation type="submission" date="2020-09" db="EMBL/GenBank/DDBJ databases">
        <authorList>
            <person name="Sun Q."/>
            <person name="Ohkuma M."/>
        </authorList>
    </citation>
    <scope>NUCLEOTIDE SEQUENCE</scope>
    <source>
        <strain evidence="1">JCM 13306</strain>
    </source>
</reference>
<dbReference type="AlphaFoldDB" id="A0A919F5J4"/>
<gene>
    <name evidence="1" type="ORF">GCM10009090_07010</name>
</gene>
<protein>
    <submittedName>
        <fullName evidence="1">Uncharacterized protein</fullName>
    </submittedName>
</protein>
<organism evidence="1 2">
    <name type="scientific">Xanthomonas boreopolis</name>
    <dbReference type="NCBI Taxonomy" id="86183"/>
    <lineage>
        <taxon>Bacteria</taxon>
        <taxon>Pseudomonadati</taxon>
        <taxon>Pseudomonadota</taxon>
        <taxon>Gammaproteobacteria</taxon>
        <taxon>Lysobacterales</taxon>
        <taxon>Lysobacteraceae</taxon>
        <taxon>Xanthomonas</taxon>
    </lineage>
</organism>
<evidence type="ECO:0000313" key="2">
    <source>
        <dbReference type="Proteomes" id="UP000623958"/>
    </source>
</evidence>
<dbReference type="InterPro" id="IPR029068">
    <property type="entry name" value="Glyas_Bleomycin-R_OHBP_Dase"/>
</dbReference>
<reference evidence="1" key="1">
    <citation type="journal article" date="2014" name="Int. J. Syst. Evol. Microbiol.">
        <title>Complete genome sequence of Corynebacterium casei LMG S-19264T (=DSM 44701T), isolated from a smear-ripened cheese.</title>
        <authorList>
            <consortium name="US DOE Joint Genome Institute (JGI-PGF)"/>
            <person name="Walter F."/>
            <person name="Albersmeier A."/>
            <person name="Kalinowski J."/>
            <person name="Ruckert C."/>
        </authorList>
    </citation>
    <scope>NUCLEOTIDE SEQUENCE</scope>
    <source>
        <strain evidence="1">JCM 13306</strain>
    </source>
</reference>
<dbReference type="Proteomes" id="UP000623958">
    <property type="component" value="Unassembled WGS sequence"/>
</dbReference>
<dbReference type="EMBL" id="BNBA01000004">
    <property type="protein sequence ID" value="GHH48675.1"/>
    <property type="molecule type" value="Genomic_DNA"/>
</dbReference>
<evidence type="ECO:0000313" key="1">
    <source>
        <dbReference type="EMBL" id="GHH48675.1"/>
    </source>
</evidence>
<name>A0A919F5J4_9XANT</name>
<sequence>MFKNLIPKIFYERLQDGLEFFVDGLGFELLYRDASLAVVARDGAKAYIVQDAGYAAKDRPELGIETDDIGAIFEEMSSRAPHLLHPNSNRVSLKPWGAREFAMLDKTTVCVVFRQWQADGGDA</sequence>
<dbReference type="SUPFAM" id="SSF54593">
    <property type="entry name" value="Glyoxalase/Bleomycin resistance protein/Dihydroxybiphenyl dioxygenase"/>
    <property type="match status" value="1"/>
</dbReference>
<proteinExistence type="predicted"/>
<dbReference type="RefSeq" id="WP_434028573.1">
    <property type="nucleotide sequence ID" value="NZ_BNBA01000004.1"/>
</dbReference>